<keyword evidence="14" id="KW-0614">Plasmid</keyword>
<dbReference type="GO" id="GO:0008964">
    <property type="term" value="F:phosphoenolpyruvate carboxylase activity"/>
    <property type="evidence" value="ECO:0007669"/>
    <property type="project" value="UniProtKB-UniRule"/>
</dbReference>
<reference evidence="13" key="1">
    <citation type="submission" date="2018-01" db="EMBL/GenBank/DDBJ databases">
        <authorList>
            <person name="Clerissi C."/>
        </authorList>
    </citation>
    <scope>NUCLEOTIDE SEQUENCE</scope>
    <source>
        <strain evidence="13">Cupriavidus taiwanensis STM 8556</strain>
    </source>
</reference>
<evidence type="ECO:0000256" key="7">
    <source>
        <dbReference type="ARBA" id="ARBA00023239"/>
    </source>
</evidence>
<dbReference type="GO" id="GO:0006099">
    <property type="term" value="P:tricarboxylic acid cycle"/>
    <property type="evidence" value="ECO:0007669"/>
    <property type="project" value="InterPro"/>
</dbReference>
<dbReference type="Proteomes" id="UP000256952">
    <property type="component" value="Unassembled WGS sequence"/>
</dbReference>
<dbReference type="EMBL" id="LT984809">
    <property type="protein sequence ID" value="SPD48990.1"/>
    <property type="molecule type" value="Genomic_DNA"/>
</dbReference>
<evidence type="ECO:0000256" key="11">
    <source>
        <dbReference type="PROSITE-ProRule" id="PRU10111"/>
    </source>
</evidence>
<evidence type="ECO:0000256" key="3">
    <source>
        <dbReference type="ARBA" id="ARBA00008346"/>
    </source>
</evidence>
<keyword evidence="7 10" id="KW-0456">Lyase</keyword>
<evidence type="ECO:0000256" key="2">
    <source>
        <dbReference type="ARBA" id="ARBA00003670"/>
    </source>
</evidence>
<dbReference type="GO" id="GO:0006107">
    <property type="term" value="P:oxaloacetate metabolic process"/>
    <property type="evidence" value="ECO:0007669"/>
    <property type="project" value="UniProtKB-UniRule"/>
</dbReference>
<evidence type="ECO:0000313" key="14">
    <source>
        <dbReference type="EMBL" id="SPD48990.1"/>
    </source>
</evidence>
<evidence type="ECO:0000313" key="13">
    <source>
        <dbReference type="EMBL" id="SOZ75276.1"/>
    </source>
</evidence>
<evidence type="ECO:0000313" key="15">
    <source>
        <dbReference type="Proteomes" id="UP000256952"/>
    </source>
</evidence>
<dbReference type="PANTHER" id="PTHR30523">
    <property type="entry name" value="PHOSPHOENOLPYRUVATE CARBOXYLASE"/>
    <property type="match status" value="1"/>
</dbReference>
<dbReference type="GO" id="GO:0005829">
    <property type="term" value="C:cytosol"/>
    <property type="evidence" value="ECO:0007669"/>
    <property type="project" value="TreeGrafter"/>
</dbReference>
<dbReference type="Pfam" id="PF00311">
    <property type="entry name" value="PEPcase"/>
    <property type="match status" value="1"/>
</dbReference>
<evidence type="ECO:0000256" key="6">
    <source>
        <dbReference type="ARBA" id="ARBA00022842"/>
    </source>
</evidence>
<dbReference type="GO" id="GO:0000287">
    <property type="term" value="F:magnesium ion binding"/>
    <property type="evidence" value="ECO:0007669"/>
    <property type="project" value="UniProtKB-UniRule"/>
</dbReference>
<keyword evidence="8 10" id="KW-0120">Carbon dioxide fixation</keyword>
<keyword evidence="14" id="KW-0670">Pyruvate</keyword>
<dbReference type="InterPro" id="IPR033129">
    <property type="entry name" value="PEPCASE_His_AS"/>
</dbReference>
<comment type="similarity">
    <text evidence="3 10">Belongs to the PEPCase type 1 family.</text>
</comment>
<evidence type="ECO:0000256" key="5">
    <source>
        <dbReference type="ARBA" id="ARBA00022419"/>
    </source>
</evidence>
<dbReference type="Gene3D" id="1.20.1440.90">
    <property type="entry name" value="Phosphoenolpyruvate/pyruvate domain"/>
    <property type="match status" value="1"/>
</dbReference>
<dbReference type="PROSITE" id="PS00781">
    <property type="entry name" value="PEPCASE_1"/>
    <property type="match status" value="1"/>
</dbReference>
<proteinExistence type="inferred from homology"/>
<dbReference type="EC" id="4.1.1.31" evidence="4 10"/>
<dbReference type="PRINTS" id="PR00150">
    <property type="entry name" value="PEPCARBXLASE"/>
</dbReference>
<dbReference type="InterPro" id="IPR015813">
    <property type="entry name" value="Pyrv/PenolPyrv_kinase-like_dom"/>
</dbReference>
<comment type="cofactor">
    <cofactor evidence="1 10">
        <name>Mg(2+)</name>
        <dbReference type="ChEBI" id="CHEBI:18420"/>
    </cofactor>
</comment>
<dbReference type="EMBL" id="OFTH01000053">
    <property type="protein sequence ID" value="SOZ75276.1"/>
    <property type="molecule type" value="Genomic_DNA"/>
</dbReference>
<evidence type="ECO:0000256" key="4">
    <source>
        <dbReference type="ARBA" id="ARBA00012305"/>
    </source>
</evidence>
<feature type="active site" evidence="10 11">
    <location>
        <position position="183"/>
    </location>
</feature>
<sequence length="957" mass="105986">MGLIVTTTPLSGLSLLRPRSATSLFNPEQDLEGLAGYEGLQAELEDRLTNDIRLFGDELGRVLKAQEGAGIFEKVEEIRRLALAFSRTTDDSVRTRLNAAMEGLPAEVMQTVARSFTLFLLLANIAEDQHEKRVRRAAEMAGFFMRPGSLLRSLNSLVASHYDQKDIWALLSRLSITPVLTAHPTEVRRQTILTHERRIAELLEARDARQLTPNEDEELRHGIAYSVNCLWNTRLLRAQGLTVADEVKNGISYFTRTFLKEVPRLHCWLEDTVGELGHGPRVPAPKRTQPLLQVGTWIGGDRDGNPNVGSESLKSAALLQSEACIDYYQGVLAHLIQTLSLSTARTRVAPSVKLMSDRANCVSPHTSDEPYRRALAYVSQKLTATRSCLDAGATPVALVSPDYYRTPSEMAEDLKQIQLSLNISLLAEGELRNLAKAVEVFGFHLAPIDLRQNSEVHARTIAELLERAGVCVDYLDRDEEEKRTILSAELAGTRPLWSAFAAYSDETKSELAIFATARQLRGVYGAPLVRHCIISKTAEVSDILAVAVLLKETGLLTSSIGSGNPSNEVLIVPLFETIPDLRGAPGVMEALLAIPEYRTLVTQRGNEQEIMLGYSDSNKDGGFLTSCWEIYQAEISLEQVLTRHGVGMRLFHGRGGAVGRGGGPAYDALLAQPHGARSGKIRITEQGEVIASKYKNPEVGRKHLEALVAGSLEACAIGQELDASKEEIFHVVTKALSAQAYVAYRELVYETDGFSTYFRESTPLSEIAQLNIGSRPTSRKSGDRIEDLRAIPWVFSWAQCRLMLPGWFGFGSAVDAWLRENPNGLEFLQEMQGSWPFFRTMLSNMEMVLAKTDLGIASRYADLTRDAELRDRIFSRIRGEYELTKRHLLGILKVDVLLAGNPAFRRSIRNRSPYLDPLHHAQIELLKRHRSGQVSEGIVQGIKMTINGLAQGLRNSG</sequence>
<reference evidence="14 15" key="2">
    <citation type="submission" date="2018-01" db="EMBL/GenBank/DDBJ databases">
        <authorList>
            <person name="Gaut B.S."/>
            <person name="Morton B.R."/>
            <person name="Clegg M.T."/>
            <person name="Duvall M.R."/>
        </authorList>
    </citation>
    <scope>NUCLEOTIDE SEQUENCE [LARGE SCALE GENOMIC DNA]</scope>
    <source>
        <strain evidence="14">Cupriavidus taiwanensis STM 8555</strain>
        <plasmid evidence="14">I</plasmid>
    </source>
</reference>
<evidence type="ECO:0000256" key="9">
    <source>
        <dbReference type="ARBA" id="ARBA00048995"/>
    </source>
</evidence>
<accession>A0A375FIY6</accession>
<dbReference type="InterPro" id="IPR021135">
    <property type="entry name" value="PEP_COase"/>
</dbReference>
<dbReference type="NCBIfam" id="NF000584">
    <property type="entry name" value="PRK00009.1"/>
    <property type="match status" value="1"/>
</dbReference>
<keyword evidence="6 10" id="KW-0460">Magnesium</keyword>
<evidence type="ECO:0000256" key="8">
    <source>
        <dbReference type="ARBA" id="ARBA00023300"/>
    </source>
</evidence>
<protein>
    <recommendedName>
        <fullName evidence="5 10">Phosphoenolpyruvate carboxylase</fullName>
        <shortName evidence="10">PEPC</shortName>
        <shortName evidence="10">PEPCase</shortName>
        <ecNumber evidence="4 10">4.1.1.31</ecNumber>
    </recommendedName>
</protein>
<name>A0A375FIY6_9BURK</name>
<dbReference type="AlphaFoldDB" id="A0A375FIY6"/>
<dbReference type="InterPro" id="IPR022805">
    <property type="entry name" value="PEP_COase_bac/pln-type"/>
</dbReference>
<dbReference type="PANTHER" id="PTHR30523:SF6">
    <property type="entry name" value="PHOSPHOENOLPYRUVATE CARBOXYLASE"/>
    <property type="match status" value="1"/>
</dbReference>
<geneLocation type="plasmid" evidence="14">
    <name>I</name>
</geneLocation>
<dbReference type="PROSITE" id="PS00393">
    <property type="entry name" value="PEPCASE_2"/>
    <property type="match status" value="1"/>
</dbReference>
<comment type="subunit">
    <text evidence="10">Homotetramer.</text>
</comment>
<evidence type="ECO:0000256" key="1">
    <source>
        <dbReference type="ARBA" id="ARBA00001946"/>
    </source>
</evidence>
<gene>
    <name evidence="10 13" type="primary">ppc</name>
    <name evidence="14" type="ORF">CBM2612_P0335</name>
    <name evidence="13" type="ORF">CBM2613_U20021</name>
</gene>
<comment type="catalytic activity">
    <reaction evidence="9 10">
        <text>oxaloacetate + phosphate = phosphoenolpyruvate + hydrogencarbonate</text>
        <dbReference type="Rhea" id="RHEA:28370"/>
        <dbReference type="ChEBI" id="CHEBI:16452"/>
        <dbReference type="ChEBI" id="CHEBI:17544"/>
        <dbReference type="ChEBI" id="CHEBI:43474"/>
        <dbReference type="ChEBI" id="CHEBI:58702"/>
        <dbReference type="EC" id="4.1.1.31"/>
    </reaction>
</comment>
<dbReference type="GO" id="GO:0015977">
    <property type="term" value="P:carbon fixation"/>
    <property type="evidence" value="ECO:0007669"/>
    <property type="project" value="UniProtKB-UniRule"/>
</dbReference>
<comment type="function">
    <text evidence="2 10">Forms oxaloacetate, a four-carbon dicarboxylic acid source for the tricarboxylic acid cycle.</text>
</comment>
<dbReference type="SUPFAM" id="SSF51621">
    <property type="entry name" value="Phosphoenolpyruvate/pyruvate domain"/>
    <property type="match status" value="1"/>
</dbReference>
<evidence type="ECO:0000256" key="10">
    <source>
        <dbReference type="HAMAP-Rule" id="MF_00595"/>
    </source>
</evidence>
<evidence type="ECO:0000256" key="12">
    <source>
        <dbReference type="PROSITE-ProRule" id="PRU10112"/>
    </source>
</evidence>
<feature type="active site" evidence="10 12">
    <location>
        <position position="619"/>
    </location>
</feature>
<dbReference type="InterPro" id="IPR018129">
    <property type="entry name" value="PEP_COase_Lys_AS"/>
</dbReference>
<organism evidence="13 15">
    <name type="scientific">Cupriavidus taiwanensis</name>
    <dbReference type="NCBI Taxonomy" id="164546"/>
    <lineage>
        <taxon>Bacteria</taxon>
        <taxon>Pseudomonadati</taxon>
        <taxon>Pseudomonadota</taxon>
        <taxon>Betaproteobacteria</taxon>
        <taxon>Burkholderiales</taxon>
        <taxon>Burkholderiaceae</taxon>
        <taxon>Cupriavidus</taxon>
    </lineage>
</organism>
<dbReference type="HAMAP" id="MF_00595">
    <property type="entry name" value="PEPcase_type1"/>
    <property type="match status" value="1"/>
</dbReference>